<protein>
    <submittedName>
        <fullName evidence="1">Uncharacterized protein</fullName>
    </submittedName>
</protein>
<proteinExistence type="predicted"/>
<dbReference type="Proteomes" id="UP001500353">
    <property type="component" value="Unassembled WGS sequence"/>
</dbReference>
<evidence type="ECO:0000313" key="1">
    <source>
        <dbReference type="EMBL" id="GAA5084333.1"/>
    </source>
</evidence>
<organism evidence="1 2">
    <name type="scientific">Chryseobacterium ginsengisoli</name>
    <dbReference type="NCBI Taxonomy" id="363853"/>
    <lineage>
        <taxon>Bacteria</taxon>
        <taxon>Pseudomonadati</taxon>
        <taxon>Bacteroidota</taxon>
        <taxon>Flavobacteriia</taxon>
        <taxon>Flavobacteriales</taxon>
        <taxon>Weeksellaceae</taxon>
        <taxon>Chryseobacterium group</taxon>
        <taxon>Chryseobacterium</taxon>
    </lineage>
</organism>
<name>A0ABP9LV44_9FLAO</name>
<gene>
    <name evidence="1" type="ORF">GCM10023210_04050</name>
</gene>
<keyword evidence="2" id="KW-1185">Reference proteome</keyword>
<reference evidence="2" key="1">
    <citation type="journal article" date="2019" name="Int. J. Syst. Evol. Microbiol.">
        <title>The Global Catalogue of Microorganisms (GCM) 10K type strain sequencing project: providing services to taxonomists for standard genome sequencing and annotation.</title>
        <authorList>
            <consortium name="The Broad Institute Genomics Platform"/>
            <consortium name="The Broad Institute Genome Sequencing Center for Infectious Disease"/>
            <person name="Wu L."/>
            <person name="Ma J."/>
        </authorList>
    </citation>
    <scope>NUCLEOTIDE SEQUENCE [LARGE SCALE GENOMIC DNA]</scope>
    <source>
        <strain evidence="2">JCM 18019</strain>
    </source>
</reference>
<evidence type="ECO:0000313" key="2">
    <source>
        <dbReference type="Proteomes" id="UP001500353"/>
    </source>
</evidence>
<sequence>MRIKIQNSTSKHILSFDDENDFKNFQMMITTALLDKENIQTVVFSKDENITIFPSLLLKNSIIEFIGVEDNNDLPEAEWN</sequence>
<accession>A0ABP9LV44</accession>
<dbReference type="EMBL" id="BAABHX010000001">
    <property type="protein sequence ID" value="GAA5084333.1"/>
    <property type="molecule type" value="Genomic_DNA"/>
</dbReference>
<comment type="caution">
    <text evidence="1">The sequence shown here is derived from an EMBL/GenBank/DDBJ whole genome shotgun (WGS) entry which is preliminary data.</text>
</comment>
<dbReference type="RefSeq" id="WP_345199982.1">
    <property type="nucleotide sequence ID" value="NZ_BAABHX010000001.1"/>
</dbReference>